<dbReference type="Proteomes" id="UP001164746">
    <property type="component" value="Chromosome 5"/>
</dbReference>
<protein>
    <submittedName>
        <fullName evidence="1">Uncharacterized protein</fullName>
    </submittedName>
</protein>
<organism evidence="1 2">
    <name type="scientific">Mya arenaria</name>
    <name type="common">Soft-shell clam</name>
    <dbReference type="NCBI Taxonomy" id="6604"/>
    <lineage>
        <taxon>Eukaryota</taxon>
        <taxon>Metazoa</taxon>
        <taxon>Spiralia</taxon>
        <taxon>Lophotrochozoa</taxon>
        <taxon>Mollusca</taxon>
        <taxon>Bivalvia</taxon>
        <taxon>Autobranchia</taxon>
        <taxon>Heteroconchia</taxon>
        <taxon>Euheterodonta</taxon>
        <taxon>Imparidentia</taxon>
        <taxon>Neoheterodontei</taxon>
        <taxon>Myida</taxon>
        <taxon>Myoidea</taxon>
        <taxon>Myidae</taxon>
        <taxon>Mya</taxon>
    </lineage>
</organism>
<keyword evidence="2" id="KW-1185">Reference proteome</keyword>
<reference evidence="1" key="1">
    <citation type="submission" date="2022-11" db="EMBL/GenBank/DDBJ databases">
        <title>Centuries of genome instability and evolution in soft-shell clam transmissible cancer (bioRxiv).</title>
        <authorList>
            <person name="Hart S.F.M."/>
            <person name="Yonemitsu M.A."/>
            <person name="Giersch R.M."/>
            <person name="Beal B.F."/>
            <person name="Arriagada G."/>
            <person name="Davis B.W."/>
            <person name="Ostrander E.A."/>
            <person name="Goff S.P."/>
            <person name="Metzger M.J."/>
        </authorList>
    </citation>
    <scope>NUCLEOTIDE SEQUENCE</scope>
    <source>
        <strain evidence="1">MELC-2E11</strain>
        <tissue evidence="1">Siphon/mantle</tissue>
    </source>
</reference>
<gene>
    <name evidence="1" type="ORF">MAR_021315</name>
</gene>
<accession>A0ABY7EAK8</accession>
<proteinExistence type="predicted"/>
<sequence length="154" mass="18358">MAPLTIFERCTVQQHYYINVLDFEYLLIFDKNKQELFIFHIQFSKAKNTFYTFTFVEKSILLFNLLRCFDGMFVRTVTVVCFRVTSEASFEIWLIFLHKAFPSFVLSQVLYVSDFFVKKVLFNDSCVDTDSVKRMFQDFLHSDDSKSNCINKHK</sequence>
<dbReference type="EMBL" id="CP111016">
    <property type="protein sequence ID" value="WAR05946.1"/>
    <property type="molecule type" value="Genomic_DNA"/>
</dbReference>
<name>A0ABY7EAK8_MYAAR</name>
<evidence type="ECO:0000313" key="1">
    <source>
        <dbReference type="EMBL" id="WAR05946.1"/>
    </source>
</evidence>
<evidence type="ECO:0000313" key="2">
    <source>
        <dbReference type="Proteomes" id="UP001164746"/>
    </source>
</evidence>